<proteinExistence type="predicted"/>
<dbReference type="AlphaFoldDB" id="A0A1I5S652"/>
<evidence type="ECO:0000313" key="3">
    <source>
        <dbReference type="Proteomes" id="UP000199356"/>
    </source>
</evidence>
<gene>
    <name evidence="2" type="ORF">SAMN04488047_11061</name>
</gene>
<keyword evidence="3" id="KW-1185">Reference proteome</keyword>
<feature type="transmembrane region" description="Helical" evidence="1">
    <location>
        <begin position="21"/>
        <end position="42"/>
    </location>
</feature>
<keyword evidence="1" id="KW-1133">Transmembrane helix</keyword>
<organism evidence="2 3">
    <name type="scientific">Tranquillimonas alkanivorans</name>
    <dbReference type="NCBI Taxonomy" id="441119"/>
    <lineage>
        <taxon>Bacteria</taxon>
        <taxon>Pseudomonadati</taxon>
        <taxon>Pseudomonadota</taxon>
        <taxon>Alphaproteobacteria</taxon>
        <taxon>Rhodobacterales</taxon>
        <taxon>Roseobacteraceae</taxon>
        <taxon>Tranquillimonas</taxon>
    </lineage>
</organism>
<reference evidence="2 3" key="1">
    <citation type="submission" date="2016-10" db="EMBL/GenBank/DDBJ databases">
        <authorList>
            <person name="de Groot N.N."/>
        </authorList>
    </citation>
    <scope>NUCLEOTIDE SEQUENCE [LARGE SCALE GENOMIC DNA]</scope>
    <source>
        <strain evidence="2 3">DSM 19547</strain>
    </source>
</reference>
<accession>A0A1I5S652</accession>
<dbReference type="EMBL" id="FOXA01000010">
    <property type="protein sequence ID" value="SFP66150.1"/>
    <property type="molecule type" value="Genomic_DNA"/>
</dbReference>
<dbReference type="Proteomes" id="UP000199356">
    <property type="component" value="Unassembled WGS sequence"/>
</dbReference>
<protein>
    <submittedName>
        <fullName evidence="2">TadE-like protein</fullName>
    </submittedName>
</protein>
<dbReference type="STRING" id="441119.SAMN04488047_11061"/>
<keyword evidence="1" id="KW-0812">Transmembrane</keyword>
<evidence type="ECO:0000313" key="2">
    <source>
        <dbReference type="EMBL" id="SFP66150.1"/>
    </source>
</evidence>
<evidence type="ECO:0000256" key="1">
    <source>
        <dbReference type="SAM" id="Phobius"/>
    </source>
</evidence>
<sequence>MMRRALQVIRRFTKREEGSQTVEFVLMLPLLLWAVGALYVYMDAFRMRSVATKAAYTVADMLSRETNVIDQDYLDGVHGVLNFLNGSNANTRLRVTVVSCDADCETDERRDLRVRWSHSTGSTPTLTDGDLDQPPYSVRIPTLVQGEDLILVETEVDYEPAFAFGLAALTFDNLMNTRPRFARAPCWENCVGS</sequence>
<dbReference type="OrthoDB" id="7876207at2"/>
<keyword evidence="1" id="KW-0472">Membrane</keyword>
<name>A0A1I5S652_9RHOB</name>